<accession>A0ABN9SRK6</accession>
<proteinExistence type="predicted"/>
<organism evidence="2 3">
    <name type="scientific">Prorocentrum cordatum</name>
    <dbReference type="NCBI Taxonomy" id="2364126"/>
    <lineage>
        <taxon>Eukaryota</taxon>
        <taxon>Sar</taxon>
        <taxon>Alveolata</taxon>
        <taxon>Dinophyceae</taxon>
        <taxon>Prorocentrales</taxon>
        <taxon>Prorocentraceae</taxon>
        <taxon>Prorocentrum</taxon>
    </lineage>
</organism>
<evidence type="ECO:0000313" key="3">
    <source>
        <dbReference type="Proteomes" id="UP001189429"/>
    </source>
</evidence>
<feature type="compositionally biased region" description="Low complexity" evidence="1">
    <location>
        <begin position="217"/>
        <end position="227"/>
    </location>
</feature>
<feature type="region of interest" description="Disordered" evidence="1">
    <location>
        <begin position="169"/>
        <end position="241"/>
    </location>
</feature>
<comment type="caution">
    <text evidence="2">The sequence shown here is derived from an EMBL/GenBank/DDBJ whole genome shotgun (WGS) entry which is preliminary data.</text>
</comment>
<evidence type="ECO:0000313" key="2">
    <source>
        <dbReference type="EMBL" id="CAK0834591.1"/>
    </source>
</evidence>
<keyword evidence="3" id="KW-1185">Reference proteome</keyword>
<protein>
    <submittedName>
        <fullName evidence="2">Uncharacterized protein</fullName>
    </submittedName>
</protein>
<gene>
    <name evidence="2" type="ORF">PCOR1329_LOCUS31976</name>
</gene>
<feature type="non-terminal residue" evidence="2">
    <location>
        <position position="1"/>
    </location>
</feature>
<feature type="region of interest" description="Disordered" evidence="1">
    <location>
        <begin position="42"/>
        <end position="65"/>
    </location>
</feature>
<sequence>GPRRGGLSARGAGGAARGFEAEVREQLAVHSRALLVLQRRVQRAAGDGDPSPEPQQPGACGAPRGAAARAAAASVEDLGAWLQERLGRLDARVSRLEAHVDTLLGSVLQERGQSRRLLEEAGDSARQLQALLSERTAELESARVSLRQEAESQRLLQETLEEQIKKKKGAAVFQEQESPTATSRHQALLLSEERSRRRSAHGASVEAPPRRWPYPKSAVSSSSPSLRAGGGGCRGESPCASPWPRCASLEEWWASPGRGARPGALPAAAQPAAAPERSGARS</sequence>
<reference evidence="2" key="1">
    <citation type="submission" date="2023-10" db="EMBL/GenBank/DDBJ databases">
        <authorList>
            <person name="Chen Y."/>
            <person name="Shah S."/>
            <person name="Dougan E. K."/>
            <person name="Thang M."/>
            <person name="Chan C."/>
        </authorList>
    </citation>
    <scope>NUCLEOTIDE SEQUENCE [LARGE SCALE GENOMIC DNA]</scope>
</reference>
<feature type="compositionally biased region" description="Polar residues" evidence="1">
    <location>
        <begin position="175"/>
        <end position="185"/>
    </location>
</feature>
<name>A0ABN9SRK6_9DINO</name>
<feature type="region of interest" description="Disordered" evidence="1">
    <location>
        <begin position="255"/>
        <end position="282"/>
    </location>
</feature>
<dbReference type="EMBL" id="CAUYUJ010012781">
    <property type="protein sequence ID" value="CAK0834591.1"/>
    <property type="molecule type" value="Genomic_DNA"/>
</dbReference>
<dbReference type="Proteomes" id="UP001189429">
    <property type="component" value="Unassembled WGS sequence"/>
</dbReference>
<feature type="non-terminal residue" evidence="2">
    <location>
        <position position="282"/>
    </location>
</feature>
<evidence type="ECO:0000256" key="1">
    <source>
        <dbReference type="SAM" id="MobiDB-lite"/>
    </source>
</evidence>